<accession>A0A3P6SL25</accession>
<evidence type="ECO:0000313" key="2">
    <source>
        <dbReference type="Proteomes" id="UP000277928"/>
    </source>
</evidence>
<dbReference type="PANTHER" id="PTHR32015">
    <property type="entry name" value="FASTING INDUCED LIPASE"/>
    <property type="match status" value="1"/>
</dbReference>
<dbReference type="EMBL" id="UYRX01000063">
    <property type="protein sequence ID" value="VDK72119.1"/>
    <property type="molecule type" value="Genomic_DNA"/>
</dbReference>
<dbReference type="OMA" id="GGHAQIM"/>
<reference evidence="1 2" key="1">
    <citation type="submission" date="2018-08" db="EMBL/GenBank/DDBJ databases">
        <authorList>
            <person name="Laetsch R D."/>
            <person name="Stevens L."/>
            <person name="Kumar S."/>
            <person name="Blaxter L. M."/>
        </authorList>
    </citation>
    <scope>NUCLEOTIDE SEQUENCE [LARGE SCALE GENOMIC DNA]</scope>
</reference>
<dbReference type="AlphaFoldDB" id="A0A3P6SL25"/>
<dbReference type="Pfam" id="PF01674">
    <property type="entry name" value="Lipase_2"/>
    <property type="match status" value="1"/>
</dbReference>
<dbReference type="InterPro" id="IPR029058">
    <property type="entry name" value="AB_hydrolase_fold"/>
</dbReference>
<keyword evidence="2" id="KW-1185">Reference proteome</keyword>
<dbReference type="Gene3D" id="3.40.50.1820">
    <property type="entry name" value="alpha/beta hydrolase"/>
    <property type="match status" value="1"/>
</dbReference>
<dbReference type="SUPFAM" id="SSF53474">
    <property type="entry name" value="alpha/beta-Hydrolases"/>
    <property type="match status" value="1"/>
</dbReference>
<evidence type="ECO:0008006" key="3">
    <source>
        <dbReference type="Google" id="ProtNLM"/>
    </source>
</evidence>
<name>A0A3P6SL25_LITSI</name>
<proteinExistence type="predicted"/>
<dbReference type="Proteomes" id="UP000277928">
    <property type="component" value="Unassembled WGS sequence"/>
</dbReference>
<sequence length="321" mass="35889">MDWPGWRRCLSGLAGIMLLYVLLLLLLSNEYRSKAEFTDHFNNFLRRKYGMKTQKLLERIDMGLDHWGSFGGKLSENDPVNNRPALFVHGALARAAVFLAHREYFIYRGYSWSELYATSYGNGINSAIFDGVHCKYIKQIRQMLVAVNNYTGKTVDIIAHSMGSAVTRKAILGSYCFDTDELLGAPLTQMVNTFISVGGTNHGLQTCPSIIPLCSSASSLSCNSKLMKELNSQPNRFEGRNSYDVYSLSDSIIGLNCCNKSCAALRNHNVPSFVVADLDHFALLTETVTLQLSLLKQGGRQYNDNNTTRIDYIDSEDDIKS</sequence>
<organism evidence="1 2">
    <name type="scientific">Litomosoides sigmodontis</name>
    <name type="common">Filarial nematode worm</name>
    <dbReference type="NCBI Taxonomy" id="42156"/>
    <lineage>
        <taxon>Eukaryota</taxon>
        <taxon>Metazoa</taxon>
        <taxon>Ecdysozoa</taxon>
        <taxon>Nematoda</taxon>
        <taxon>Chromadorea</taxon>
        <taxon>Rhabditida</taxon>
        <taxon>Spirurina</taxon>
        <taxon>Spiruromorpha</taxon>
        <taxon>Filarioidea</taxon>
        <taxon>Onchocercidae</taxon>
        <taxon>Litomosoides</taxon>
    </lineage>
</organism>
<dbReference type="OrthoDB" id="5853720at2759"/>
<dbReference type="PANTHER" id="PTHR32015:SF3">
    <property type="entry name" value="TRIACYLGLYCEROL LIPASE"/>
    <property type="match status" value="1"/>
</dbReference>
<dbReference type="InterPro" id="IPR002918">
    <property type="entry name" value="Lipase_EstA/Esterase_EstB"/>
</dbReference>
<dbReference type="GO" id="GO:0016042">
    <property type="term" value="P:lipid catabolic process"/>
    <property type="evidence" value="ECO:0007669"/>
    <property type="project" value="InterPro"/>
</dbReference>
<gene>
    <name evidence="1" type="ORF">NLS_LOCUS1683</name>
</gene>
<evidence type="ECO:0000313" key="1">
    <source>
        <dbReference type="EMBL" id="VDK72119.1"/>
    </source>
</evidence>
<dbReference type="GO" id="GO:0016298">
    <property type="term" value="F:lipase activity"/>
    <property type="evidence" value="ECO:0007669"/>
    <property type="project" value="TreeGrafter"/>
</dbReference>
<protein>
    <recommendedName>
        <fullName evidence="3">Lipase domain-containing protein</fullName>
    </recommendedName>
</protein>